<evidence type="ECO:0000313" key="1">
    <source>
        <dbReference type="EMBL" id="RKU47978.1"/>
    </source>
</evidence>
<dbReference type="AlphaFoldDB" id="A0A420YJB5"/>
<organism evidence="1 2">
    <name type="scientific">Coniochaeta pulveracea</name>
    <dbReference type="NCBI Taxonomy" id="177199"/>
    <lineage>
        <taxon>Eukaryota</taxon>
        <taxon>Fungi</taxon>
        <taxon>Dikarya</taxon>
        <taxon>Ascomycota</taxon>
        <taxon>Pezizomycotina</taxon>
        <taxon>Sordariomycetes</taxon>
        <taxon>Sordariomycetidae</taxon>
        <taxon>Coniochaetales</taxon>
        <taxon>Coniochaetaceae</taxon>
        <taxon>Coniochaeta</taxon>
    </lineage>
</organism>
<sequence>MFLSTTTTAMLSRVRCNSLEVRPIEGRIVRDELDGYQACFARCIIEEALDQCPVEDFCLRTAEFWYDRYDKCMKRHCGGSAKYRRQQNDLKVMWEKKQCNGNFTQR</sequence>
<dbReference type="Proteomes" id="UP000275385">
    <property type="component" value="Unassembled WGS sequence"/>
</dbReference>
<proteinExistence type="predicted"/>
<evidence type="ECO:0000313" key="2">
    <source>
        <dbReference type="Proteomes" id="UP000275385"/>
    </source>
</evidence>
<accession>A0A420YJB5</accession>
<keyword evidence="2" id="KW-1185">Reference proteome</keyword>
<protein>
    <submittedName>
        <fullName evidence="1">Uncharacterized protein</fullName>
    </submittedName>
</protein>
<gene>
    <name evidence="1" type="ORF">DL546_004495</name>
</gene>
<comment type="caution">
    <text evidence="1">The sequence shown here is derived from an EMBL/GenBank/DDBJ whole genome shotgun (WGS) entry which is preliminary data.</text>
</comment>
<name>A0A420YJB5_9PEZI</name>
<dbReference type="EMBL" id="QVQW01000006">
    <property type="protein sequence ID" value="RKU47978.1"/>
    <property type="molecule type" value="Genomic_DNA"/>
</dbReference>
<reference evidence="1 2" key="1">
    <citation type="submission" date="2018-08" db="EMBL/GenBank/DDBJ databases">
        <title>Draft genome of the lignicolous fungus Coniochaeta pulveracea.</title>
        <authorList>
            <person name="Borstlap C.J."/>
            <person name="De Witt R.N."/>
            <person name="Botha A."/>
            <person name="Volschenk H."/>
        </authorList>
    </citation>
    <scope>NUCLEOTIDE SEQUENCE [LARGE SCALE GENOMIC DNA]</scope>
    <source>
        <strain evidence="1 2">CAB683</strain>
    </source>
</reference>